<dbReference type="GO" id="GO:0003676">
    <property type="term" value="F:nucleic acid binding"/>
    <property type="evidence" value="ECO:0007669"/>
    <property type="project" value="InterPro"/>
</dbReference>
<sequence>EFLASLNGKDKLNTLRACLIALLLTDGCVIPRVFQLEASLAMLHQCDCVIIAGTGSGKTLCLLIPILLCLESISMVISLLKHLQTTQVIESEKFGVKTIVINEDT</sequence>
<dbReference type="AlphaFoldDB" id="A0A0D0CTY6"/>
<keyword evidence="4" id="KW-1185">Reference proteome</keyword>
<keyword evidence="1" id="KW-1133">Transmembrane helix</keyword>
<protein>
    <recommendedName>
        <fullName evidence="2">DEAD/DEAH-box helicase domain-containing protein</fullName>
    </recommendedName>
</protein>
<dbReference type="GO" id="GO:0005524">
    <property type="term" value="F:ATP binding"/>
    <property type="evidence" value="ECO:0007669"/>
    <property type="project" value="InterPro"/>
</dbReference>
<evidence type="ECO:0000256" key="1">
    <source>
        <dbReference type="SAM" id="Phobius"/>
    </source>
</evidence>
<keyword evidence="1" id="KW-0812">Transmembrane</keyword>
<feature type="transmembrane region" description="Helical" evidence="1">
    <location>
        <begin position="12"/>
        <end position="34"/>
    </location>
</feature>
<proteinExistence type="predicted"/>
<name>A0A0D0CTY6_9AGAM</name>
<reference evidence="3 4" key="1">
    <citation type="submission" date="2014-04" db="EMBL/GenBank/DDBJ databases">
        <authorList>
            <consortium name="DOE Joint Genome Institute"/>
            <person name="Kuo A."/>
            <person name="Kohler A."/>
            <person name="Jargeat P."/>
            <person name="Nagy L.G."/>
            <person name="Floudas D."/>
            <person name="Copeland A."/>
            <person name="Barry K.W."/>
            <person name="Cichocki N."/>
            <person name="Veneault-Fourrey C."/>
            <person name="LaButti K."/>
            <person name="Lindquist E.A."/>
            <person name="Lipzen A."/>
            <person name="Lundell T."/>
            <person name="Morin E."/>
            <person name="Murat C."/>
            <person name="Sun H."/>
            <person name="Tunlid A."/>
            <person name="Henrissat B."/>
            <person name="Grigoriev I.V."/>
            <person name="Hibbett D.S."/>
            <person name="Martin F."/>
            <person name="Nordberg H.P."/>
            <person name="Cantor M.N."/>
            <person name="Hua S.X."/>
        </authorList>
    </citation>
    <scope>NUCLEOTIDE SEQUENCE [LARGE SCALE GENOMIC DNA]</scope>
    <source>
        <strain evidence="3 4">Ve08.2h10</strain>
    </source>
</reference>
<evidence type="ECO:0000313" key="3">
    <source>
        <dbReference type="EMBL" id="KIK74506.1"/>
    </source>
</evidence>
<feature type="domain" description="DEAD/DEAH-box helicase" evidence="2">
    <location>
        <begin position="34"/>
        <end position="93"/>
    </location>
</feature>
<gene>
    <name evidence="3" type="ORF">PAXRUDRAFT_127833</name>
</gene>
<reference evidence="4" key="2">
    <citation type="submission" date="2015-01" db="EMBL/GenBank/DDBJ databases">
        <title>Evolutionary Origins and Diversification of the Mycorrhizal Mutualists.</title>
        <authorList>
            <consortium name="DOE Joint Genome Institute"/>
            <consortium name="Mycorrhizal Genomics Consortium"/>
            <person name="Kohler A."/>
            <person name="Kuo A."/>
            <person name="Nagy L.G."/>
            <person name="Floudas D."/>
            <person name="Copeland A."/>
            <person name="Barry K.W."/>
            <person name="Cichocki N."/>
            <person name="Veneault-Fourrey C."/>
            <person name="LaButti K."/>
            <person name="Lindquist E.A."/>
            <person name="Lipzen A."/>
            <person name="Lundell T."/>
            <person name="Morin E."/>
            <person name="Murat C."/>
            <person name="Riley R."/>
            <person name="Ohm R."/>
            <person name="Sun H."/>
            <person name="Tunlid A."/>
            <person name="Henrissat B."/>
            <person name="Grigoriev I.V."/>
            <person name="Hibbett D.S."/>
            <person name="Martin F."/>
        </authorList>
    </citation>
    <scope>NUCLEOTIDE SEQUENCE [LARGE SCALE GENOMIC DNA]</scope>
    <source>
        <strain evidence="4">Ve08.2h10</strain>
    </source>
</reference>
<dbReference type="Proteomes" id="UP000054538">
    <property type="component" value="Unassembled WGS sequence"/>
</dbReference>
<evidence type="ECO:0000259" key="2">
    <source>
        <dbReference type="Pfam" id="PF00270"/>
    </source>
</evidence>
<dbReference type="SUPFAM" id="SSF52540">
    <property type="entry name" value="P-loop containing nucleoside triphosphate hydrolases"/>
    <property type="match status" value="1"/>
</dbReference>
<organism evidence="3 4">
    <name type="scientific">Paxillus rubicundulus Ve08.2h10</name>
    <dbReference type="NCBI Taxonomy" id="930991"/>
    <lineage>
        <taxon>Eukaryota</taxon>
        <taxon>Fungi</taxon>
        <taxon>Dikarya</taxon>
        <taxon>Basidiomycota</taxon>
        <taxon>Agaricomycotina</taxon>
        <taxon>Agaricomycetes</taxon>
        <taxon>Agaricomycetidae</taxon>
        <taxon>Boletales</taxon>
        <taxon>Paxilineae</taxon>
        <taxon>Paxillaceae</taxon>
        <taxon>Paxillus</taxon>
    </lineage>
</organism>
<dbReference type="OrthoDB" id="2656898at2759"/>
<accession>A0A0D0CTY6</accession>
<dbReference type="Gene3D" id="3.40.50.300">
    <property type="entry name" value="P-loop containing nucleotide triphosphate hydrolases"/>
    <property type="match status" value="1"/>
</dbReference>
<dbReference type="Pfam" id="PF00270">
    <property type="entry name" value="DEAD"/>
    <property type="match status" value="1"/>
</dbReference>
<dbReference type="InParanoid" id="A0A0D0CTY6"/>
<feature type="non-terminal residue" evidence="3">
    <location>
        <position position="1"/>
    </location>
</feature>
<dbReference type="InterPro" id="IPR027417">
    <property type="entry name" value="P-loop_NTPase"/>
</dbReference>
<keyword evidence="1" id="KW-0472">Membrane</keyword>
<dbReference type="HOGENOM" id="CLU_127766_1_0_1"/>
<feature type="non-terminal residue" evidence="3">
    <location>
        <position position="105"/>
    </location>
</feature>
<evidence type="ECO:0000313" key="4">
    <source>
        <dbReference type="Proteomes" id="UP000054538"/>
    </source>
</evidence>
<dbReference type="STRING" id="930991.A0A0D0CTY6"/>
<dbReference type="EMBL" id="KN828801">
    <property type="protein sequence ID" value="KIK74506.1"/>
    <property type="molecule type" value="Genomic_DNA"/>
</dbReference>
<dbReference type="InterPro" id="IPR011545">
    <property type="entry name" value="DEAD/DEAH_box_helicase_dom"/>
</dbReference>